<dbReference type="EMBL" id="BPLR01005998">
    <property type="protein sequence ID" value="GIY06770.1"/>
    <property type="molecule type" value="Genomic_DNA"/>
</dbReference>
<evidence type="ECO:0000313" key="1">
    <source>
        <dbReference type="EMBL" id="GIY06770.1"/>
    </source>
</evidence>
<protein>
    <submittedName>
        <fullName evidence="1">Uncharacterized protein</fullName>
    </submittedName>
</protein>
<dbReference type="Proteomes" id="UP001054945">
    <property type="component" value="Unassembled WGS sequence"/>
</dbReference>
<evidence type="ECO:0000313" key="2">
    <source>
        <dbReference type="Proteomes" id="UP001054945"/>
    </source>
</evidence>
<comment type="caution">
    <text evidence="1">The sequence shown here is derived from an EMBL/GenBank/DDBJ whole genome shotgun (WGS) entry which is preliminary data.</text>
</comment>
<reference evidence="1 2" key="1">
    <citation type="submission" date="2021-06" db="EMBL/GenBank/DDBJ databases">
        <title>Caerostris extrusa draft genome.</title>
        <authorList>
            <person name="Kono N."/>
            <person name="Arakawa K."/>
        </authorList>
    </citation>
    <scope>NUCLEOTIDE SEQUENCE [LARGE SCALE GENOMIC DNA]</scope>
</reference>
<gene>
    <name evidence="1" type="ORF">CEXT_432351</name>
</gene>
<dbReference type="AlphaFoldDB" id="A0AAV4QFG7"/>
<keyword evidence="2" id="KW-1185">Reference proteome</keyword>
<organism evidence="1 2">
    <name type="scientific">Caerostris extrusa</name>
    <name type="common">Bark spider</name>
    <name type="synonym">Caerostris bankana</name>
    <dbReference type="NCBI Taxonomy" id="172846"/>
    <lineage>
        <taxon>Eukaryota</taxon>
        <taxon>Metazoa</taxon>
        <taxon>Ecdysozoa</taxon>
        <taxon>Arthropoda</taxon>
        <taxon>Chelicerata</taxon>
        <taxon>Arachnida</taxon>
        <taxon>Araneae</taxon>
        <taxon>Araneomorphae</taxon>
        <taxon>Entelegynae</taxon>
        <taxon>Araneoidea</taxon>
        <taxon>Araneidae</taxon>
        <taxon>Caerostris</taxon>
    </lineage>
</organism>
<proteinExistence type="predicted"/>
<accession>A0AAV4QFG7</accession>
<sequence>MSPLLDQLGDMSFHSSLNVNCCCCRNKKETCHLSPNEADLYLWPAARRIRPVCASDGSESNHGKRILFGALTIGPVIDCREF</sequence>
<name>A0AAV4QFG7_CAEEX</name>